<sequence>MRVWRVAVTAAAAAVLAALAGFVAYTLGRARRAPDAGADVVVVLGCKLRHGTVAPMLTRRLDRALEVYRGERERGGAPLLVVSGGQGGGGPVAEADAMADYLLAHGVPEQAIVREKNSRNTEENLRCTTAELRRRGLDPDTLQMTVVTSDFHVLRTAGLARTLEVRAEVTGARTTRLLLRKSFAREFAALLATPALSLLRRADPPPCR</sequence>
<proteinExistence type="predicted"/>
<dbReference type="Pfam" id="PF02698">
    <property type="entry name" value="DUF218"/>
    <property type="match status" value="1"/>
</dbReference>
<dbReference type="EMBL" id="CP032568">
    <property type="protein sequence ID" value="AYF76925.1"/>
    <property type="molecule type" value="Genomic_DNA"/>
</dbReference>
<name>A0A386ZK04_9NOCA</name>
<accession>A0A386ZK04</accession>
<protein>
    <submittedName>
        <fullName evidence="2">YdcF family protein</fullName>
    </submittedName>
</protein>
<gene>
    <name evidence="2" type="ORF">D7D52_27470</name>
</gene>
<dbReference type="RefSeq" id="WP_120740907.1">
    <property type="nucleotide sequence ID" value="NZ_CP032568.1"/>
</dbReference>
<dbReference type="InterPro" id="IPR003848">
    <property type="entry name" value="DUF218"/>
</dbReference>
<dbReference type="OrthoDB" id="9782395at2"/>
<evidence type="ECO:0000313" key="3">
    <source>
        <dbReference type="Proteomes" id="UP000267164"/>
    </source>
</evidence>
<evidence type="ECO:0000259" key="1">
    <source>
        <dbReference type="Pfam" id="PF02698"/>
    </source>
</evidence>
<dbReference type="KEGG" id="nyu:D7D52_27470"/>
<dbReference type="AlphaFoldDB" id="A0A386ZK04"/>
<dbReference type="InterPro" id="IPR014729">
    <property type="entry name" value="Rossmann-like_a/b/a_fold"/>
</dbReference>
<dbReference type="InterPro" id="IPR051599">
    <property type="entry name" value="Cell_Envelope_Assoc"/>
</dbReference>
<dbReference type="Proteomes" id="UP000267164">
    <property type="component" value="Chromosome"/>
</dbReference>
<keyword evidence="3" id="KW-1185">Reference proteome</keyword>
<reference evidence="2 3" key="1">
    <citation type="submission" date="2018-09" db="EMBL/GenBank/DDBJ databases">
        <title>Nocardia yunnanensis sp. nov., an actinomycete isolated from a soil sample.</title>
        <authorList>
            <person name="Zhang J."/>
        </authorList>
    </citation>
    <scope>NUCLEOTIDE SEQUENCE [LARGE SCALE GENOMIC DNA]</scope>
    <source>
        <strain evidence="2 3">CFHS0054</strain>
    </source>
</reference>
<dbReference type="GO" id="GO:0005886">
    <property type="term" value="C:plasma membrane"/>
    <property type="evidence" value="ECO:0007669"/>
    <property type="project" value="TreeGrafter"/>
</dbReference>
<evidence type="ECO:0000313" key="2">
    <source>
        <dbReference type="EMBL" id="AYF76925.1"/>
    </source>
</evidence>
<dbReference type="Gene3D" id="3.40.50.620">
    <property type="entry name" value="HUPs"/>
    <property type="match status" value="1"/>
</dbReference>
<feature type="domain" description="DUF218" evidence="1">
    <location>
        <begin position="39"/>
        <end position="175"/>
    </location>
</feature>
<dbReference type="CDD" id="cd06259">
    <property type="entry name" value="YdcF-like"/>
    <property type="match status" value="1"/>
</dbReference>
<dbReference type="PANTHER" id="PTHR30336:SF20">
    <property type="entry name" value="DUF218 DOMAIN-CONTAINING PROTEIN"/>
    <property type="match status" value="1"/>
</dbReference>
<organism evidence="2 3">
    <name type="scientific">Nocardia yunnanensis</name>
    <dbReference type="NCBI Taxonomy" id="2382165"/>
    <lineage>
        <taxon>Bacteria</taxon>
        <taxon>Bacillati</taxon>
        <taxon>Actinomycetota</taxon>
        <taxon>Actinomycetes</taxon>
        <taxon>Mycobacteriales</taxon>
        <taxon>Nocardiaceae</taxon>
        <taxon>Nocardia</taxon>
    </lineage>
</organism>
<dbReference type="PANTHER" id="PTHR30336">
    <property type="entry name" value="INNER MEMBRANE PROTEIN, PROBABLE PERMEASE"/>
    <property type="match status" value="1"/>
</dbReference>